<dbReference type="GO" id="GO:0004553">
    <property type="term" value="F:hydrolase activity, hydrolyzing O-glycosyl compounds"/>
    <property type="evidence" value="ECO:0007669"/>
    <property type="project" value="UniProtKB-ARBA"/>
</dbReference>
<feature type="signal peptide" evidence="1">
    <location>
        <begin position="1"/>
        <end position="18"/>
    </location>
</feature>
<dbReference type="Pfam" id="PF13585">
    <property type="entry name" value="CHU_C"/>
    <property type="match status" value="1"/>
</dbReference>
<proteinExistence type="predicted"/>
<dbReference type="InterPro" id="IPR013320">
    <property type="entry name" value="ConA-like_dom_sf"/>
</dbReference>
<accession>A0A8J6TY43</accession>
<evidence type="ECO:0000313" key="2">
    <source>
        <dbReference type="EMBL" id="MBC9813421.1"/>
    </source>
</evidence>
<organism evidence="2 3">
    <name type="scientific">Taishania pollutisoli</name>
    <dbReference type="NCBI Taxonomy" id="2766479"/>
    <lineage>
        <taxon>Bacteria</taxon>
        <taxon>Pseudomonadati</taxon>
        <taxon>Bacteroidota</taxon>
        <taxon>Flavobacteriia</taxon>
        <taxon>Flavobacteriales</taxon>
        <taxon>Crocinitomicaceae</taxon>
        <taxon>Taishania</taxon>
    </lineage>
</organism>
<dbReference type="NCBIfam" id="TIGR04131">
    <property type="entry name" value="Bac_Flav_CTERM"/>
    <property type="match status" value="1"/>
</dbReference>
<reference evidence="2" key="1">
    <citation type="submission" date="2020-09" db="EMBL/GenBank/DDBJ databases">
        <title>Taishania pollutisoli gen. nov., sp. nov., Isolated from Tetrabromobisphenol A-Contaminated Soil.</title>
        <authorList>
            <person name="Chen Q."/>
        </authorList>
    </citation>
    <scope>NUCLEOTIDE SEQUENCE</scope>
    <source>
        <strain evidence="2">CZZ-1</strain>
    </source>
</reference>
<dbReference type="Gene3D" id="2.60.120.200">
    <property type="match status" value="1"/>
</dbReference>
<dbReference type="EMBL" id="JACVEL010000010">
    <property type="protein sequence ID" value="MBC9813421.1"/>
    <property type="molecule type" value="Genomic_DNA"/>
</dbReference>
<keyword evidence="3" id="KW-1185">Reference proteome</keyword>
<name>A0A8J6TY43_9FLAO</name>
<dbReference type="GO" id="GO:0005975">
    <property type="term" value="P:carbohydrate metabolic process"/>
    <property type="evidence" value="ECO:0007669"/>
    <property type="project" value="UniProtKB-ARBA"/>
</dbReference>
<comment type="caution">
    <text evidence="2">The sequence shown here is derived from an EMBL/GenBank/DDBJ whole genome shotgun (WGS) entry which is preliminary data.</text>
</comment>
<dbReference type="SUPFAM" id="SSF49899">
    <property type="entry name" value="Concanavalin A-like lectins/glucanases"/>
    <property type="match status" value="1"/>
</dbReference>
<dbReference type="InterPro" id="IPR026341">
    <property type="entry name" value="T9SS_type_B"/>
</dbReference>
<protein>
    <submittedName>
        <fullName evidence="2">Gliding motility-associated C-terminal domain-containing protein</fullName>
    </submittedName>
</protein>
<dbReference type="AlphaFoldDB" id="A0A8J6TY43"/>
<dbReference type="RefSeq" id="WP_163492156.1">
    <property type="nucleotide sequence ID" value="NZ_JACVEL010000010.1"/>
</dbReference>
<evidence type="ECO:0000256" key="1">
    <source>
        <dbReference type="SAM" id="SignalP"/>
    </source>
</evidence>
<sequence length="731" mass="80052">MRLIFFLLTFCFVISVKAQFNNSLDFDGINDYVNLNSVAPALTNENSFTVEFWIKANPIQEELWGVLFAINPITGYQNTLVFRMSGPGDGGPLNSVAINIPVGTTNNVVCGSINVLDNACHHVAYTYNNGINTLFIDGIFQGSLNLSFSLVSTDRYSLGQEFDEPMGTLSQFYKGSIDDLRIWNFAKSQEEIHGLMNQELIGTETGLLAYYNFNQGIAGGNNTAINALIDNSGNNQSGFFIGFSLNGTNSNFVEVICCDFYGNYQSETNQPFSLNTIVTNENCGNNDGSIDVSVPLVPNNYSFQWPSLNENDHFVQHLTAGTYNLIITDNQGCSIDTTILVTSSSASNVPAPEPQIYCQNDNADPLQLTPAAGGIIHWYSDSMMTNELSGNPIPSTSNSGTFYYYFAQEINECFSFVDSVEIIISPTIDVNIGNDTTLCYGESLPISLIGNYSSIEWSDASNSVDYSISSSGEYWVTVTSGACFASDTIVVNFYPKIDVSLGSDTSICNGSTISLSPEGMVGSYSWSTGETSPIIVVGLPGIYAVEVNVGGCTNSDTINVSLIPSVETVLLSDSVLCLDKTNVLSIIDSEWYQVAWNSASSGNSYTVPTSHPTSIIYEVSSVCEAIIDTIQLTYKDCECLLFIPNSFTPDGNEFNNSFQVISDCNLSYFQLMIFNRWGDLIFESQDINYLWDGTYNGVICPFGLYNWKVTYRPDVDSSETVEKYGHVNIIK</sequence>
<gene>
    <name evidence="2" type="ORF">H9Y05_13165</name>
</gene>
<evidence type="ECO:0000313" key="3">
    <source>
        <dbReference type="Proteomes" id="UP000652681"/>
    </source>
</evidence>
<feature type="chain" id="PRO_5035290727" evidence="1">
    <location>
        <begin position="19"/>
        <end position="731"/>
    </location>
</feature>
<dbReference type="Pfam" id="PF13385">
    <property type="entry name" value="Laminin_G_3"/>
    <property type="match status" value="1"/>
</dbReference>
<dbReference type="Proteomes" id="UP000652681">
    <property type="component" value="Unassembled WGS sequence"/>
</dbReference>
<keyword evidence="1" id="KW-0732">Signal</keyword>